<evidence type="ECO:0000256" key="3">
    <source>
        <dbReference type="ARBA" id="ARBA00022771"/>
    </source>
</evidence>
<protein>
    <recommendedName>
        <fullName evidence="7">C2H2-type domain-containing protein</fullName>
    </recommendedName>
</protein>
<reference evidence="8 9" key="1">
    <citation type="journal article" date="2019" name="Nat. Ecol. Evol.">
        <title>Megaphylogeny resolves global patterns of mushroom evolution.</title>
        <authorList>
            <person name="Varga T."/>
            <person name="Krizsan K."/>
            <person name="Foldi C."/>
            <person name="Dima B."/>
            <person name="Sanchez-Garcia M."/>
            <person name="Sanchez-Ramirez S."/>
            <person name="Szollosi G.J."/>
            <person name="Szarkandi J.G."/>
            <person name="Papp V."/>
            <person name="Albert L."/>
            <person name="Andreopoulos W."/>
            <person name="Angelini C."/>
            <person name="Antonin V."/>
            <person name="Barry K.W."/>
            <person name="Bougher N.L."/>
            <person name="Buchanan P."/>
            <person name="Buyck B."/>
            <person name="Bense V."/>
            <person name="Catcheside P."/>
            <person name="Chovatia M."/>
            <person name="Cooper J."/>
            <person name="Damon W."/>
            <person name="Desjardin D."/>
            <person name="Finy P."/>
            <person name="Geml J."/>
            <person name="Haridas S."/>
            <person name="Hughes K."/>
            <person name="Justo A."/>
            <person name="Karasinski D."/>
            <person name="Kautmanova I."/>
            <person name="Kiss B."/>
            <person name="Kocsube S."/>
            <person name="Kotiranta H."/>
            <person name="LaButti K.M."/>
            <person name="Lechner B.E."/>
            <person name="Liimatainen K."/>
            <person name="Lipzen A."/>
            <person name="Lukacs Z."/>
            <person name="Mihaltcheva S."/>
            <person name="Morgado L.N."/>
            <person name="Niskanen T."/>
            <person name="Noordeloos M.E."/>
            <person name="Ohm R.A."/>
            <person name="Ortiz-Santana B."/>
            <person name="Ovrebo C."/>
            <person name="Racz N."/>
            <person name="Riley R."/>
            <person name="Savchenko A."/>
            <person name="Shiryaev A."/>
            <person name="Soop K."/>
            <person name="Spirin V."/>
            <person name="Szebenyi C."/>
            <person name="Tomsovsky M."/>
            <person name="Tulloss R.E."/>
            <person name="Uehling J."/>
            <person name="Grigoriev I.V."/>
            <person name="Vagvolgyi C."/>
            <person name="Papp T."/>
            <person name="Martin F.M."/>
            <person name="Miettinen O."/>
            <person name="Hibbett D.S."/>
            <person name="Nagy L.G."/>
        </authorList>
    </citation>
    <scope>NUCLEOTIDE SEQUENCE [LARGE SCALE GENOMIC DNA]</scope>
    <source>
        <strain evidence="8 9">CBS 962.96</strain>
    </source>
</reference>
<feature type="region of interest" description="Disordered" evidence="6">
    <location>
        <begin position="302"/>
        <end position="355"/>
    </location>
</feature>
<keyword evidence="9" id="KW-1185">Reference proteome</keyword>
<evidence type="ECO:0000313" key="9">
    <source>
        <dbReference type="Proteomes" id="UP000297245"/>
    </source>
</evidence>
<gene>
    <name evidence="8" type="ORF">K435DRAFT_958901</name>
</gene>
<dbReference type="PANTHER" id="PTHR14003">
    <property type="entry name" value="TRANSCRIPTIONAL REPRESSOR PROTEIN YY"/>
    <property type="match status" value="1"/>
</dbReference>
<dbReference type="InterPro" id="IPR036236">
    <property type="entry name" value="Znf_C2H2_sf"/>
</dbReference>
<feature type="compositionally biased region" description="Polar residues" evidence="6">
    <location>
        <begin position="302"/>
        <end position="311"/>
    </location>
</feature>
<dbReference type="SMART" id="SM00355">
    <property type="entry name" value="ZnF_C2H2"/>
    <property type="match status" value="4"/>
</dbReference>
<name>A0A4S8MYQ4_DENBC</name>
<evidence type="ECO:0000313" key="8">
    <source>
        <dbReference type="EMBL" id="THV08312.1"/>
    </source>
</evidence>
<evidence type="ECO:0000256" key="4">
    <source>
        <dbReference type="ARBA" id="ARBA00022833"/>
    </source>
</evidence>
<dbReference type="GO" id="GO:0000978">
    <property type="term" value="F:RNA polymerase II cis-regulatory region sequence-specific DNA binding"/>
    <property type="evidence" value="ECO:0007669"/>
    <property type="project" value="TreeGrafter"/>
</dbReference>
<feature type="domain" description="C2H2-type" evidence="7">
    <location>
        <begin position="36"/>
        <end position="63"/>
    </location>
</feature>
<dbReference type="PANTHER" id="PTHR14003:SF19">
    <property type="entry name" value="YY2 TRANSCRIPTION FACTOR"/>
    <property type="match status" value="1"/>
</dbReference>
<dbReference type="FunFam" id="3.30.160.60:FF:000110">
    <property type="entry name" value="Zinc finger protein-like"/>
    <property type="match status" value="1"/>
</dbReference>
<keyword evidence="3 5" id="KW-0863">Zinc-finger</keyword>
<dbReference type="PROSITE" id="PS00028">
    <property type="entry name" value="ZINC_FINGER_C2H2_1"/>
    <property type="match status" value="3"/>
</dbReference>
<sequence length="429" mass="47880">MAIRAPFKCTSCPAELVNKNNLKRHTKDRHEKSRPYTCQFCEKQFSQSSALKTHINTHTRFKPHKCGINGCQKAFGDPSSCLRHRKEIHNPDVYCCPGCETRCTFSIDPETKRLTDELFSMKRRSDFVRHLKTRHGMTKVNPQSYIKRQPEQYSSALKPSTTVHAPIPLPKVPINLDQVPYAFDAEYHNDHTYFPSTYNYPLPTPSHVYSEHTALEPFNSELPPIDFLSSSQFPIPEHFPIAQTPPLDFPSPSHSLSLSSTQPSILFSITDRSSELRFPSPSAQSLDFHFPDSLIAQSSELSFPSPTTAQSPGLFLPPSSTSQSPELSFSSPSTAQSPELPVPTPPTAQSPGHLVASTPTHSSLFPFPSYTWAETNSASIPRDIKAYTEYKTRSDLYDVLVPVNSMFSNLSSVDSHHCGPTFPGLLVAQ</sequence>
<dbReference type="SUPFAM" id="SSF57667">
    <property type="entry name" value="beta-beta-alpha zinc fingers"/>
    <property type="match status" value="2"/>
</dbReference>
<feature type="domain" description="C2H2-type" evidence="7">
    <location>
        <begin position="64"/>
        <end position="94"/>
    </location>
</feature>
<dbReference type="InterPro" id="IPR013087">
    <property type="entry name" value="Znf_C2H2_type"/>
</dbReference>
<dbReference type="GO" id="GO:0000981">
    <property type="term" value="F:DNA-binding transcription factor activity, RNA polymerase II-specific"/>
    <property type="evidence" value="ECO:0007669"/>
    <property type="project" value="TreeGrafter"/>
</dbReference>
<keyword evidence="4" id="KW-0862">Zinc</keyword>
<feature type="domain" description="C2H2-type" evidence="7">
    <location>
        <begin position="7"/>
        <end position="35"/>
    </location>
</feature>
<proteinExistence type="predicted"/>
<dbReference type="GO" id="GO:0005667">
    <property type="term" value="C:transcription regulator complex"/>
    <property type="evidence" value="ECO:0007669"/>
    <property type="project" value="TreeGrafter"/>
</dbReference>
<evidence type="ECO:0000256" key="6">
    <source>
        <dbReference type="SAM" id="MobiDB-lite"/>
    </source>
</evidence>
<dbReference type="GO" id="GO:0031519">
    <property type="term" value="C:PcG protein complex"/>
    <property type="evidence" value="ECO:0007669"/>
    <property type="project" value="TreeGrafter"/>
</dbReference>
<evidence type="ECO:0000256" key="5">
    <source>
        <dbReference type="PROSITE-ProRule" id="PRU00042"/>
    </source>
</evidence>
<dbReference type="GO" id="GO:0008270">
    <property type="term" value="F:zinc ion binding"/>
    <property type="evidence" value="ECO:0007669"/>
    <property type="project" value="UniProtKB-KW"/>
</dbReference>
<dbReference type="Proteomes" id="UP000297245">
    <property type="component" value="Unassembled WGS sequence"/>
</dbReference>
<dbReference type="AlphaFoldDB" id="A0A4S8MYQ4"/>
<feature type="compositionally biased region" description="Low complexity" evidence="6">
    <location>
        <begin position="317"/>
        <end position="333"/>
    </location>
</feature>
<dbReference type="OrthoDB" id="654211at2759"/>
<evidence type="ECO:0000256" key="1">
    <source>
        <dbReference type="ARBA" id="ARBA00022723"/>
    </source>
</evidence>
<organism evidence="8 9">
    <name type="scientific">Dendrothele bispora (strain CBS 962.96)</name>
    <dbReference type="NCBI Taxonomy" id="1314807"/>
    <lineage>
        <taxon>Eukaryota</taxon>
        <taxon>Fungi</taxon>
        <taxon>Dikarya</taxon>
        <taxon>Basidiomycota</taxon>
        <taxon>Agaricomycotina</taxon>
        <taxon>Agaricomycetes</taxon>
        <taxon>Agaricomycetidae</taxon>
        <taxon>Agaricales</taxon>
        <taxon>Agaricales incertae sedis</taxon>
        <taxon>Dendrothele</taxon>
    </lineage>
</organism>
<dbReference type="PROSITE" id="PS50157">
    <property type="entry name" value="ZINC_FINGER_C2H2_2"/>
    <property type="match status" value="3"/>
</dbReference>
<keyword evidence="2" id="KW-0677">Repeat</keyword>
<evidence type="ECO:0000256" key="2">
    <source>
        <dbReference type="ARBA" id="ARBA00022737"/>
    </source>
</evidence>
<keyword evidence="1" id="KW-0479">Metal-binding</keyword>
<dbReference type="Gene3D" id="3.30.160.60">
    <property type="entry name" value="Classic Zinc Finger"/>
    <property type="match status" value="2"/>
</dbReference>
<dbReference type="GO" id="GO:0000785">
    <property type="term" value="C:chromatin"/>
    <property type="evidence" value="ECO:0007669"/>
    <property type="project" value="TreeGrafter"/>
</dbReference>
<dbReference type="EMBL" id="ML179035">
    <property type="protein sequence ID" value="THV08312.1"/>
    <property type="molecule type" value="Genomic_DNA"/>
</dbReference>
<evidence type="ECO:0000259" key="7">
    <source>
        <dbReference type="PROSITE" id="PS50157"/>
    </source>
</evidence>
<accession>A0A4S8MYQ4</accession>